<proteinExistence type="predicted"/>
<evidence type="ECO:0000313" key="2">
    <source>
        <dbReference type="Proteomes" id="UP001158986"/>
    </source>
</evidence>
<protein>
    <submittedName>
        <fullName evidence="1">Uncharacterized protein</fullName>
    </submittedName>
</protein>
<keyword evidence="2" id="KW-1185">Reference proteome</keyword>
<sequence length="90" mass="9751">MNNASQYIHTGDGAKVLTAYSEGLHLSKLATSMEAGNALFEKDVIRADAVILGSHVVNANVKPKTNFLRSWLTFEELSSAQAKDSQQARS</sequence>
<dbReference type="EMBL" id="CAKLCB010000389">
    <property type="protein sequence ID" value="CAH0522427.1"/>
    <property type="molecule type" value="Genomic_DNA"/>
</dbReference>
<gene>
    <name evidence="1" type="ORF">PBS001_LOCUS8858</name>
</gene>
<organism evidence="1 2">
    <name type="scientific">Peronospora belbahrii</name>
    <dbReference type="NCBI Taxonomy" id="622444"/>
    <lineage>
        <taxon>Eukaryota</taxon>
        <taxon>Sar</taxon>
        <taxon>Stramenopiles</taxon>
        <taxon>Oomycota</taxon>
        <taxon>Peronosporomycetes</taxon>
        <taxon>Peronosporales</taxon>
        <taxon>Peronosporaceae</taxon>
        <taxon>Peronospora</taxon>
    </lineage>
</organism>
<name>A0ABN8DBB5_9STRA</name>
<dbReference type="Proteomes" id="UP001158986">
    <property type="component" value="Unassembled WGS sequence"/>
</dbReference>
<comment type="caution">
    <text evidence="1">The sequence shown here is derived from an EMBL/GenBank/DDBJ whole genome shotgun (WGS) entry which is preliminary data.</text>
</comment>
<reference evidence="1 2" key="1">
    <citation type="submission" date="2021-11" db="EMBL/GenBank/DDBJ databases">
        <authorList>
            <person name="Islam A."/>
            <person name="Islam S."/>
            <person name="Flora M.S."/>
            <person name="Rahman M."/>
            <person name="Ziaur R.M."/>
            <person name="Epstein J.H."/>
            <person name="Hassan M."/>
            <person name="Klassen M."/>
            <person name="Woodard K."/>
            <person name="Webb A."/>
            <person name="Webby R.J."/>
            <person name="El Zowalaty M.E."/>
        </authorList>
    </citation>
    <scope>NUCLEOTIDE SEQUENCE [LARGE SCALE GENOMIC DNA]</scope>
    <source>
        <strain evidence="1">Pbs1</strain>
    </source>
</reference>
<evidence type="ECO:0000313" key="1">
    <source>
        <dbReference type="EMBL" id="CAH0522427.1"/>
    </source>
</evidence>
<accession>A0ABN8DBB5</accession>